<gene>
    <name evidence="4" type="ORF">IG616_17830</name>
</gene>
<name>A0ABR9CRB7_9HYPH</name>
<proteinExistence type="predicted"/>
<dbReference type="EMBL" id="JACYXI010000012">
    <property type="protein sequence ID" value="MBD8893408.1"/>
    <property type="molecule type" value="Genomic_DNA"/>
</dbReference>
<keyword evidence="5" id="KW-1185">Reference proteome</keyword>
<reference evidence="5" key="1">
    <citation type="submission" date="2020-09" db="EMBL/GenBank/DDBJ databases">
        <title>The genome sequence of strain Labrenzia suaedae 4C16A.</title>
        <authorList>
            <person name="Liu Y."/>
        </authorList>
    </citation>
    <scope>NUCLEOTIDE SEQUENCE [LARGE SCALE GENOMIC DNA]</scope>
    <source>
        <strain evidence="5">4C16A</strain>
    </source>
</reference>
<evidence type="ECO:0000256" key="2">
    <source>
        <dbReference type="SAM" id="SignalP"/>
    </source>
</evidence>
<dbReference type="Pfam" id="PF00581">
    <property type="entry name" value="Rhodanese"/>
    <property type="match status" value="2"/>
</dbReference>
<dbReference type="PANTHER" id="PTHR43855">
    <property type="entry name" value="THIOSULFATE SULFURTRANSFERASE"/>
    <property type="match status" value="1"/>
</dbReference>
<dbReference type="PANTHER" id="PTHR43855:SF1">
    <property type="entry name" value="THIOSULFATE SULFURTRANSFERASE"/>
    <property type="match status" value="1"/>
</dbReference>
<dbReference type="InterPro" id="IPR051126">
    <property type="entry name" value="Thiosulfate_sulfurtransferase"/>
</dbReference>
<protein>
    <submittedName>
        <fullName evidence="4">Sulfurtransferase</fullName>
    </submittedName>
</protein>
<reference evidence="4 5" key="2">
    <citation type="journal article" date="2021" name="Int. J. Syst. Evol. Microbiol.">
        <title>Roseibium litorale sp. nov., isolated from a tidal flat sediment and proposal for the reclassification of Labrenzia polysiphoniae as Roseibium polysiphoniae comb. nov.</title>
        <authorList>
            <person name="Liu Y."/>
            <person name="Pei T."/>
            <person name="Du J."/>
            <person name="Chao M."/>
            <person name="Deng M.R."/>
            <person name="Zhu H."/>
        </authorList>
    </citation>
    <scope>NUCLEOTIDE SEQUENCE [LARGE SCALE GENOMIC DNA]</scope>
    <source>
        <strain evidence="4 5">4C16A</strain>
    </source>
</reference>
<feature type="signal peptide" evidence="2">
    <location>
        <begin position="1"/>
        <end position="32"/>
    </location>
</feature>
<feature type="chain" id="PRO_5047327755" evidence="2">
    <location>
        <begin position="33"/>
        <end position="325"/>
    </location>
</feature>
<dbReference type="Gene3D" id="3.40.250.10">
    <property type="entry name" value="Rhodanese-like domain"/>
    <property type="match status" value="2"/>
</dbReference>
<dbReference type="RefSeq" id="WP_192149526.1">
    <property type="nucleotide sequence ID" value="NZ_JACYXI010000012.1"/>
</dbReference>
<feature type="domain" description="Rhodanese" evidence="3">
    <location>
        <begin position="50"/>
        <end position="169"/>
    </location>
</feature>
<keyword evidence="1" id="KW-0677">Repeat</keyword>
<dbReference type="CDD" id="cd01448">
    <property type="entry name" value="TST_Repeat_1"/>
    <property type="match status" value="1"/>
</dbReference>
<evidence type="ECO:0000256" key="1">
    <source>
        <dbReference type="ARBA" id="ARBA00022737"/>
    </source>
</evidence>
<organism evidence="4 5">
    <name type="scientific">Roseibium litorale</name>
    <dbReference type="NCBI Taxonomy" id="2803841"/>
    <lineage>
        <taxon>Bacteria</taxon>
        <taxon>Pseudomonadati</taxon>
        <taxon>Pseudomonadota</taxon>
        <taxon>Alphaproteobacteria</taxon>
        <taxon>Hyphomicrobiales</taxon>
        <taxon>Stappiaceae</taxon>
        <taxon>Roseibium</taxon>
    </lineage>
</organism>
<dbReference type="Proteomes" id="UP000632063">
    <property type="component" value="Unassembled WGS sequence"/>
</dbReference>
<dbReference type="SUPFAM" id="SSF52821">
    <property type="entry name" value="Rhodanese/Cell cycle control phosphatase"/>
    <property type="match status" value="2"/>
</dbReference>
<dbReference type="SMART" id="SM00450">
    <property type="entry name" value="RHOD"/>
    <property type="match status" value="2"/>
</dbReference>
<evidence type="ECO:0000259" key="3">
    <source>
        <dbReference type="PROSITE" id="PS50206"/>
    </source>
</evidence>
<accession>A0ABR9CRB7</accession>
<keyword evidence="2" id="KW-0732">Signal</keyword>
<sequence>MTGPLNRFAQGSLRLAAGAVVSILLSVSGAAAAPDVTPLVPTDWLAAHTGEDDVVILDIRSKMSKSGKEDYLKGHIPGAVWSEYPGYWRTDRDGVTGMLPAVEKLEAVLSEIGLSEDKALVIVPGGFDSQDFSAAARVYWTIKYLGHDAVAILDGGFAAWTAENRPLQTGDVTPVGDLFVAEPDEALLVSTNEVAEMLGTGTLLLDGRPADQFAGAHKHSNATRFGHIPGALSLDQDQFYDHKTNRLKPKAELASLLPASVKDSNAKVVSYCNTGHWAAANWFILTQLLGRENVTLYDASMVGWSQDKSLPVEATVAPAEPANTN</sequence>
<dbReference type="InterPro" id="IPR036873">
    <property type="entry name" value="Rhodanese-like_dom_sf"/>
</dbReference>
<dbReference type="InterPro" id="IPR001763">
    <property type="entry name" value="Rhodanese-like_dom"/>
</dbReference>
<dbReference type="PROSITE" id="PS50206">
    <property type="entry name" value="RHODANESE_3"/>
    <property type="match status" value="2"/>
</dbReference>
<comment type="caution">
    <text evidence="4">The sequence shown here is derived from an EMBL/GenBank/DDBJ whole genome shotgun (WGS) entry which is preliminary data.</text>
</comment>
<evidence type="ECO:0000313" key="4">
    <source>
        <dbReference type="EMBL" id="MBD8893408.1"/>
    </source>
</evidence>
<feature type="domain" description="Rhodanese" evidence="3">
    <location>
        <begin position="198"/>
        <end position="313"/>
    </location>
</feature>
<evidence type="ECO:0000313" key="5">
    <source>
        <dbReference type="Proteomes" id="UP000632063"/>
    </source>
</evidence>